<evidence type="ECO:0000256" key="1">
    <source>
        <dbReference type="SAM" id="MobiDB-lite"/>
    </source>
</evidence>
<dbReference type="PANTHER" id="PTHR31351">
    <property type="entry name" value="EXPRESSED PROTEIN"/>
    <property type="match status" value="1"/>
</dbReference>
<dbReference type="AlphaFoldDB" id="A0A8B8ZM27"/>
<reference evidence="4" key="1">
    <citation type="journal article" date="2019" name="Nat. Commun.">
        <title>Genome-wide association mapping of date palm fruit traits.</title>
        <authorList>
            <person name="Hazzouri K.M."/>
            <person name="Gros-Balthazard M."/>
            <person name="Flowers J.M."/>
            <person name="Copetti D."/>
            <person name="Lemansour A."/>
            <person name="Lebrun M."/>
            <person name="Masmoudi K."/>
            <person name="Ferrand S."/>
            <person name="Dhar M.I."/>
            <person name="Fresquez Z.A."/>
            <person name="Rosas U."/>
            <person name="Zhang J."/>
            <person name="Talag J."/>
            <person name="Lee S."/>
            <person name="Kudrna D."/>
            <person name="Powell R.F."/>
            <person name="Leitch I.J."/>
            <person name="Krueger R.R."/>
            <person name="Wing R.A."/>
            <person name="Amiri K.M.A."/>
            <person name="Purugganan M.D."/>
        </authorList>
    </citation>
    <scope>NUCLEOTIDE SEQUENCE [LARGE SCALE GENOMIC DNA]</scope>
    <source>
        <strain evidence="4">cv. Khalas</strain>
    </source>
</reference>
<reference evidence="5" key="2">
    <citation type="submission" date="2025-08" db="UniProtKB">
        <authorList>
            <consortium name="RefSeq"/>
        </authorList>
    </citation>
    <scope>IDENTIFICATION</scope>
    <source>
        <tissue evidence="5">Young leaves</tissue>
    </source>
</reference>
<evidence type="ECO:0000313" key="4">
    <source>
        <dbReference type="Proteomes" id="UP000228380"/>
    </source>
</evidence>
<dbReference type="GO" id="GO:0010087">
    <property type="term" value="P:phloem or xylem histogenesis"/>
    <property type="evidence" value="ECO:0007669"/>
    <property type="project" value="TreeGrafter"/>
</dbReference>
<feature type="domain" description="Pleckstrin-like plant" evidence="3">
    <location>
        <begin position="313"/>
        <end position="411"/>
    </location>
</feature>
<dbReference type="RefSeq" id="XP_038975275.1">
    <property type="nucleotide sequence ID" value="XM_039119347.1"/>
</dbReference>
<dbReference type="InterPro" id="IPR013666">
    <property type="entry name" value="PH_pln"/>
</dbReference>
<dbReference type="GeneID" id="120103798"/>
<gene>
    <name evidence="5" type="primary">LOC120103798</name>
</gene>
<organism evidence="4 5">
    <name type="scientific">Phoenix dactylifera</name>
    <name type="common">Date palm</name>
    <dbReference type="NCBI Taxonomy" id="42345"/>
    <lineage>
        <taxon>Eukaryota</taxon>
        <taxon>Viridiplantae</taxon>
        <taxon>Streptophyta</taxon>
        <taxon>Embryophyta</taxon>
        <taxon>Tracheophyta</taxon>
        <taxon>Spermatophyta</taxon>
        <taxon>Magnoliopsida</taxon>
        <taxon>Liliopsida</taxon>
        <taxon>Arecaceae</taxon>
        <taxon>Coryphoideae</taxon>
        <taxon>Phoeniceae</taxon>
        <taxon>Phoenix</taxon>
    </lineage>
</organism>
<dbReference type="GO" id="GO:0010305">
    <property type="term" value="P:leaf vascular tissue pattern formation"/>
    <property type="evidence" value="ECO:0007669"/>
    <property type="project" value="TreeGrafter"/>
</dbReference>
<dbReference type="InterPro" id="IPR008546">
    <property type="entry name" value="VAN3-bd-like_auxin_canal"/>
</dbReference>
<dbReference type="Pfam" id="PF08458">
    <property type="entry name" value="PH_2"/>
    <property type="match status" value="1"/>
</dbReference>
<feature type="region of interest" description="Disordered" evidence="1">
    <location>
        <begin position="15"/>
        <end position="41"/>
    </location>
</feature>
<protein>
    <submittedName>
        <fullName evidence="5">VAN3-binding protein-like isoform X1</fullName>
    </submittedName>
</protein>
<evidence type="ECO:0000259" key="3">
    <source>
        <dbReference type="Pfam" id="PF08458"/>
    </source>
</evidence>
<keyword evidence="4" id="KW-1185">Reference proteome</keyword>
<dbReference type="InterPro" id="IPR040269">
    <property type="entry name" value="VAB"/>
</dbReference>
<dbReference type="GO" id="GO:0009734">
    <property type="term" value="P:auxin-activated signaling pathway"/>
    <property type="evidence" value="ECO:0007669"/>
    <property type="project" value="TreeGrafter"/>
</dbReference>
<name>A0A8B8ZM27_PHODC</name>
<evidence type="ECO:0000259" key="2">
    <source>
        <dbReference type="Pfam" id="PF05703"/>
    </source>
</evidence>
<dbReference type="Pfam" id="PF05703">
    <property type="entry name" value="Auxin_canalis"/>
    <property type="match status" value="1"/>
</dbReference>
<sequence>MEEPRRGIKFGKVSFSRHSSLPSPMNERMEKTREHKAVGLSREKSQQLACFHRLEVPKSPHRVMEFLSRTWSPSSSDFFQILSSNNLVPRLEDCRPVEHDEELEELESENKVHLNGGTGTRSVDQIWTVLSSGKLAPTSPQTHRIYRKWTNVKFIKAWLGGEPISSLLRGSKMKRKEELRLQVAQVHAALSVARLAAGIAGIVANCSFEPSNSKDLSIHSGGGDWGKEMSTVVASAAALVATVCAEAAESVGANRAHVASVVSTGLATRTFADMLTHTATAATCLRGAATLKLRTVAHANSSEDHNILARGSELLIIMPSGRVQLRMVCVCLKHNKLTLRLGKKHLHGVFTRFKEYRIFDAMEGIKDSAFTKDGNCFHLITLATTGGAIQVLFQEEKQYGFWKSTISHLLSDH</sequence>
<dbReference type="PANTHER" id="PTHR31351:SF30">
    <property type="entry name" value="VAN3-BINDING PROTEIN-LIKE"/>
    <property type="match status" value="1"/>
</dbReference>
<feature type="domain" description="VAN3-binding protein-like auxin canalisation" evidence="2">
    <location>
        <begin position="57"/>
        <end position="300"/>
    </location>
</feature>
<evidence type="ECO:0000313" key="5">
    <source>
        <dbReference type="RefSeq" id="XP_038975275.1"/>
    </source>
</evidence>
<proteinExistence type="predicted"/>
<dbReference type="OrthoDB" id="684573at2759"/>
<feature type="compositionally biased region" description="Basic and acidic residues" evidence="1">
    <location>
        <begin position="27"/>
        <end position="41"/>
    </location>
</feature>
<dbReference type="Proteomes" id="UP000228380">
    <property type="component" value="Chromosome 2"/>
</dbReference>
<accession>A0A8B8ZM27</accession>